<dbReference type="PANTHER" id="PTHR12732">
    <property type="entry name" value="UNCHARACTERIZED PROTEASOME COMPONENT REGION PCI-CONTAINING"/>
    <property type="match status" value="1"/>
</dbReference>
<dbReference type="Gene3D" id="1.10.10.10">
    <property type="entry name" value="Winged helix-like DNA-binding domain superfamily/Winged helix DNA-binding domain"/>
    <property type="match status" value="1"/>
</dbReference>
<dbReference type="InterPro" id="IPR036388">
    <property type="entry name" value="WH-like_DNA-bd_sf"/>
</dbReference>
<dbReference type="AlphaFoldDB" id="A0A1D2V9N6"/>
<dbReference type="GO" id="GO:0003690">
    <property type="term" value="F:double-stranded DNA binding"/>
    <property type="evidence" value="ECO:0007669"/>
    <property type="project" value="InterPro"/>
</dbReference>
<evidence type="ECO:0000313" key="2">
    <source>
        <dbReference type="Proteomes" id="UP000095038"/>
    </source>
</evidence>
<reference evidence="2" key="1">
    <citation type="submission" date="2016-05" db="EMBL/GenBank/DDBJ databases">
        <title>Comparative genomics of biotechnologically important yeasts.</title>
        <authorList>
            <consortium name="DOE Joint Genome Institute"/>
            <person name="Riley R."/>
            <person name="Haridas S."/>
            <person name="Wolfe K.H."/>
            <person name="Lopes M.R."/>
            <person name="Hittinger C.T."/>
            <person name="Goker M."/>
            <person name="Salamov A."/>
            <person name="Wisecaver J."/>
            <person name="Long T.M."/>
            <person name="Aerts A.L."/>
            <person name="Barry K."/>
            <person name="Choi C."/>
            <person name="Clum A."/>
            <person name="Coughlan A.Y."/>
            <person name="Deshpande S."/>
            <person name="Douglass A.P."/>
            <person name="Hanson S.J."/>
            <person name="Klenk H.-P."/>
            <person name="Labutti K."/>
            <person name="Lapidus A."/>
            <person name="Lindquist E."/>
            <person name="Lipzen A."/>
            <person name="Meier-Kolthoff J.P."/>
            <person name="Ohm R.A."/>
            <person name="Otillar R.P."/>
            <person name="Pangilinan J."/>
            <person name="Peng Y."/>
            <person name="Rokas A."/>
            <person name="Rosa C.A."/>
            <person name="Scheuner C."/>
            <person name="Sibirny A.A."/>
            <person name="Slot J.C."/>
            <person name="Stielow J.B."/>
            <person name="Sun H."/>
            <person name="Kurtzman C.P."/>
            <person name="Blackwell M."/>
            <person name="Grigoriev I.V."/>
            <person name="Jeffries T.W."/>
        </authorList>
    </citation>
    <scope>NUCLEOTIDE SEQUENCE [LARGE SCALE GENOMIC DNA]</scope>
    <source>
        <strain evidence="2">DSM 1968</strain>
    </source>
</reference>
<sequence>MEIIHAIGLASATEDGDLLKERFSIMNDAPKEILELQSLNKNAINCYDTWKDVIVNYFSLMKALNRGVPLLTFQCQNELLDSLSKCAKGSSNWILPTLITVAFELQYMALHVDDDYENNQRNNKYSYHNSNNPFSVRTHPKILKMQRALATLTKVFKVCVNDRELDMSKSKKIGVHFFSALIYKFYLKLDQTHLSGNIEKAIESIKDQLPSIHSIPKSHAINYLYYSGWLKLNDGKFDSANEKLTLALRLTRKNDYHQIKSILFLLIPIKFYTNKLMPSKKVFQLFQVQNEDDKQDYESAEKFKKVLEISKCYFQIFRAIKSGNIKLFDTFIYKITNFLLKKNLYLIFEKIRKFVIFKLFKVSYSIIVKNPTSFEIKNIYQIPIGYFTKAMEFSQYHNEKQFYLNDREAKREKKLQNQKEKEPEIDPEIRFTTDELNNTECLLGNGIVDGYIKGYLSHSLRIIVFSKKQAFINTVKRNTE</sequence>
<organism evidence="1 2">
    <name type="scientific">Ascoidea rubescens DSM 1968</name>
    <dbReference type="NCBI Taxonomy" id="1344418"/>
    <lineage>
        <taxon>Eukaryota</taxon>
        <taxon>Fungi</taxon>
        <taxon>Dikarya</taxon>
        <taxon>Ascomycota</taxon>
        <taxon>Saccharomycotina</taxon>
        <taxon>Saccharomycetes</taxon>
        <taxon>Ascoideaceae</taxon>
        <taxon>Ascoidea</taxon>
    </lineage>
</organism>
<dbReference type="SMART" id="SM00753">
    <property type="entry name" value="PAM"/>
    <property type="match status" value="1"/>
</dbReference>
<protein>
    <submittedName>
        <fullName evidence="1">Uncharacterized protein</fullName>
    </submittedName>
</protein>
<dbReference type="RefSeq" id="XP_020044683.1">
    <property type="nucleotide sequence ID" value="XM_020192090.1"/>
</dbReference>
<dbReference type="STRING" id="1344418.A0A1D2V9N6"/>
<gene>
    <name evidence="1" type="ORF">ASCRUDRAFT_72557</name>
</gene>
<dbReference type="InParanoid" id="A0A1D2V9N6"/>
<dbReference type="PANTHER" id="PTHR12732:SF0">
    <property type="entry name" value="PCI DOMAIN-CONTAINING PROTEIN 2"/>
    <property type="match status" value="1"/>
</dbReference>
<proteinExistence type="predicted"/>
<dbReference type="GeneID" id="30965726"/>
<accession>A0A1D2V9N6</accession>
<dbReference type="InterPro" id="IPR045114">
    <property type="entry name" value="Csn12-like"/>
</dbReference>
<dbReference type="GO" id="GO:0003723">
    <property type="term" value="F:RNA binding"/>
    <property type="evidence" value="ECO:0007669"/>
    <property type="project" value="InterPro"/>
</dbReference>
<dbReference type="EMBL" id="KV454492">
    <property type="protein sequence ID" value="ODV58376.1"/>
    <property type="molecule type" value="Genomic_DNA"/>
</dbReference>
<dbReference type="OrthoDB" id="10252687at2759"/>
<evidence type="ECO:0000313" key="1">
    <source>
        <dbReference type="EMBL" id="ODV58376.1"/>
    </source>
</evidence>
<keyword evidence="2" id="KW-1185">Reference proteome</keyword>
<dbReference type="FunCoup" id="A0A1D2V9N6">
    <property type="interactions" value="905"/>
</dbReference>
<name>A0A1D2V9N6_9ASCO</name>
<dbReference type="Proteomes" id="UP000095038">
    <property type="component" value="Unassembled WGS sequence"/>
</dbReference>